<proteinExistence type="predicted"/>
<evidence type="ECO:0000256" key="1">
    <source>
        <dbReference type="SAM" id="MobiDB-lite"/>
    </source>
</evidence>
<evidence type="ECO:0000313" key="2">
    <source>
        <dbReference type="EMBL" id="GIY01265.1"/>
    </source>
</evidence>
<organism evidence="2 3">
    <name type="scientific">Caerostris extrusa</name>
    <name type="common">Bark spider</name>
    <name type="synonym">Caerostris bankana</name>
    <dbReference type="NCBI Taxonomy" id="172846"/>
    <lineage>
        <taxon>Eukaryota</taxon>
        <taxon>Metazoa</taxon>
        <taxon>Ecdysozoa</taxon>
        <taxon>Arthropoda</taxon>
        <taxon>Chelicerata</taxon>
        <taxon>Arachnida</taxon>
        <taxon>Araneae</taxon>
        <taxon>Araneomorphae</taxon>
        <taxon>Entelegynae</taxon>
        <taxon>Araneoidea</taxon>
        <taxon>Araneidae</taxon>
        <taxon>Caerostris</taxon>
    </lineage>
</organism>
<gene>
    <name evidence="2" type="ORF">CEXT_366981</name>
</gene>
<dbReference type="AlphaFoldDB" id="A0AAV4PZQ9"/>
<dbReference type="EMBL" id="BPLR01005292">
    <property type="protein sequence ID" value="GIY01265.1"/>
    <property type="molecule type" value="Genomic_DNA"/>
</dbReference>
<accession>A0AAV4PZQ9</accession>
<sequence>MRSQCWISCFGRQSGDGLGDSEAKQGHGKLTSSQWGIERRALLVIYRRCLLMKEIGVTIDAVIAGPVFSHSVGKKFWNFIYSCFYDFPFMLSLRKNL</sequence>
<comment type="caution">
    <text evidence="2">The sequence shown here is derived from an EMBL/GenBank/DDBJ whole genome shotgun (WGS) entry which is preliminary data.</text>
</comment>
<reference evidence="2 3" key="1">
    <citation type="submission" date="2021-06" db="EMBL/GenBank/DDBJ databases">
        <title>Caerostris extrusa draft genome.</title>
        <authorList>
            <person name="Kono N."/>
            <person name="Arakawa K."/>
        </authorList>
    </citation>
    <scope>NUCLEOTIDE SEQUENCE [LARGE SCALE GENOMIC DNA]</scope>
</reference>
<dbReference type="Proteomes" id="UP001054945">
    <property type="component" value="Unassembled WGS sequence"/>
</dbReference>
<feature type="region of interest" description="Disordered" evidence="1">
    <location>
        <begin position="12"/>
        <end position="31"/>
    </location>
</feature>
<name>A0AAV4PZQ9_CAEEX</name>
<protein>
    <submittedName>
        <fullName evidence="2">Uncharacterized protein</fullName>
    </submittedName>
</protein>
<evidence type="ECO:0000313" key="3">
    <source>
        <dbReference type="Proteomes" id="UP001054945"/>
    </source>
</evidence>
<keyword evidence="3" id="KW-1185">Reference proteome</keyword>